<proteinExistence type="predicted"/>
<dbReference type="AlphaFoldDB" id="A0A921B684"/>
<protein>
    <submittedName>
        <fullName evidence="1">DUF1002 domain-containing protein</fullName>
    </submittedName>
</protein>
<dbReference type="Pfam" id="PF06207">
    <property type="entry name" value="DUF1002"/>
    <property type="match status" value="1"/>
</dbReference>
<dbReference type="EMBL" id="DYYI01000037">
    <property type="protein sequence ID" value="HJE19447.1"/>
    <property type="molecule type" value="Genomic_DNA"/>
</dbReference>
<evidence type="ECO:0000313" key="1">
    <source>
        <dbReference type="EMBL" id="HJE19447.1"/>
    </source>
</evidence>
<reference evidence="1" key="1">
    <citation type="journal article" date="2021" name="PeerJ">
        <title>Extensive microbial diversity within the chicken gut microbiome revealed by metagenomics and culture.</title>
        <authorList>
            <person name="Gilroy R."/>
            <person name="Ravi A."/>
            <person name="Getino M."/>
            <person name="Pursley I."/>
            <person name="Horton D.L."/>
            <person name="Alikhan N.F."/>
            <person name="Baker D."/>
            <person name="Gharbi K."/>
            <person name="Hall N."/>
            <person name="Watson M."/>
            <person name="Adriaenssens E.M."/>
            <person name="Foster-Nyarko E."/>
            <person name="Jarju S."/>
            <person name="Secka A."/>
            <person name="Antonio M."/>
            <person name="Oren A."/>
            <person name="Chaudhuri R.R."/>
            <person name="La Ragione R."/>
            <person name="Hildebrand F."/>
            <person name="Pallen M.J."/>
        </authorList>
    </citation>
    <scope>NUCLEOTIDE SEQUENCE</scope>
    <source>
        <strain evidence="1">6019</strain>
    </source>
</reference>
<evidence type="ECO:0000313" key="2">
    <source>
        <dbReference type="Proteomes" id="UP000763505"/>
    </source>
</evidence>
<accession>A0A921B684</accession>
<gene>
    <name evidence="1" type="ORF">K8V35_03730</name>
</gene>
<organism evidence="1 2">
    <name type="scientific">Aliicoccus persicus</name>
    <dbReference type="NCBI Taxonomy" id="930138"/>
    <lineage>
        <taxon>Bacteria</taxon>
        <taxon>Bacillati</taxon>
        <taxon>Bacillota</taxon>
        <taxon>Bacilli</taxon>
        <taxon>Bacillales</taxon>
        <taxon>Staphylococcaceae</taxon>
        <taxon>Aliicoccus</taxon>
    </lineage>
</organism>
<reference evidence="1" key="2">
    <citation type="submission" date="2021-09" db="EMBL/GenBank/DDBJ databases">
        <authorList>
            <person name="Gilroy R."/>
        </authorList>
    </citation>
    <scope>NUCLEOTIDE SEQUENCE</scope>
    <source>
        <strain evidence="1">6019</strain>
    </source>
</reference>
<dbReference type="Proteomes" id="UP000763505">
    <property type="component" value="Unassembled WGS sequence"/>
</dbReference>
<comment type="caution">
    <text evidence="1">The sequence shown here is derived from an EMBL/GenBank/DDBJ whole genome shotgun (WGS) entry which is preliminary data.</text>
</comment>
<name>A0A921B684_9STAP</name>
<dbReference type="InterPro" id="IPR009343">
    <property type="entry name" value="DUF1002"/>
</dbReference>
<sequence length="319" mass="35952">MLKRFIPILVIMFMTTIFITQHTQAVSEWDEAVTVYGAALENDQNLQTQTAEVLGVEDNDIISYVYREDSMRYLNQDYANNILKSSIRIQQRNEGHGLDLTINEEMGRITQITPQMYQNALITSGITDAVVVIGAAEDVTGESALAGIYKAFAEQGEEVNEEYTQNAQQELNVINNITQQNINVDGFSQEQLNKMITEIKINIIDEGGDLSEEQIRNIVNDQMERNGLDGILTETQVNNIINIVIQIQNSGIFQSEEANRLLDSSRDLVNQITSSDAFDQAKEQAAQIGKEIQESGVWQNFLNALQDFIDLILNFFRSN</sequence>